<dbReference type="InterPro" id="IPR013210">
    <property type="entry name" value="LRR_N_plant-typ"/>
</dbReference>
<keyword evidence="5" id="KW-0812">Transmembrane</keyword>
<dbReference type="PANTHER" id="PTHR48063:SF112">
    <property type="entry name" value="RECEPTOR LIKE PROTEIN 30-LIKE"/>
    <property type="match status" value="1"/>
</dbReference>
<accession>A0A8R7PL73</accession>
<keyword evidence="7" id="KW-0677">Repeat</keyword>
<dbReference type="Pfam" id="PF08263">
    <property type="entry name" value="LRRNT_2"/>
    <property type="match status" value="1"/>
</dbReference>
<dbReference type="AlphaFoldDB" id="A0A8R7PL73"/>
<comment type="similarity">
    <text evidence="2">Belongs to the RLP family.</text>
</comment>
<organism evidence="12 13">
    <name type="scientific">Triticum urartu</name>
    <name type="common">Red wild einkorn</name>
    <name type="synonym">Crithodium urartu</name>
    <dbReference type="NCBI Taxonomy" id="4572"/>
    <lineage>
        <taxon>Eukaryota</taxon>
        <taxon>Viridiplantae</taxon>
        <taxon>Streptophyta</taxon>
        <taxon>Embryophyta</taxon>
        <taxon>Tracheophyta</taxon>
        <taxon>Spermatophyta</taxon>
        <taxon>Magnoliopsida</taxon>
        <taxon>Liliopsida</taxon>
        <taxon>Poales</taxon>
        <taxon>Poaceae</taxon>
        <taxon>BOP clade</taxon>
        <taxon>Pooideae</taxon>
        <taxon>Triticodae</taxon>
        <taxon>Triticeae</taxon>
        <taxon>Triticinae</taxon>
        <taxon>Triticum</taxon>
    </lineage>
</organism>
<dbReference type="PANTHER" id="PTHR48063">
    <property type="entry name" value="LRR RECEPTOR-LIKE KINASE"/>
    <property type="match status" value="1"/>
</dbReference>
<keyword evidence="3" id="KW-1003">Cell membrane</keyword>
<evidence type="ECO:0000256" key="6">
    <source>
        <dbReference type="ARBA" id="ARBA00022729"/>
    </source>
</evidence>
<comment type="subcellular location">
    <subcellularLocation>
        <location evidence="1">Cell membrane</location>
        <topology evidence="1">Single-pass type I membrane protein</topology>
    </subcellularLocation>
</comment>
<keyword evidence="4" id="KW-0433">Leucine-rich repeat</keyword>
<keyword evidence="6" id="KW-0732">Signal</keyword>
<evidence type="ECO:0000259" key="11">
    <source>
        <dbReference type="Pfam" id="PF08263"/>
    </source>
</evidence>
<evidence type="ECO:0000256" key="7">
    <source>
        <dbReference type="ARBA" id="ARBA00022737"/>
    </source>
</evidence>
<dbReference type="SUPFAM" id="SSF52058">
    <property type="entry name" value="L domain-like"/>
    <property type="match status" value="1"/>
</dbReference>
<dbReference type="GO" id="GO:0005886">
    <property type="term" value="C:plasma membrane"/>
    <property type="evidence" value="ECO:0007669"/>
    <property type="project" value="UniProtKB-SubCell"/>
</dbReference>
<reference evidence="12" key="2">
    <citation type="submission" date="2018-03" db="EMBL/GenBank/DDBJ databases">
        <title>The Triticum urartu genome reveals the dynamic nature of wheat genome evolution.</title>
        <authorList>
            <person name="Ling H."/>
            <person name="Ma B."/>
            <person name="Shi X."/>
            <person name="Liu H."/>
            <person name="Dong L."/>
            <person name="Sun H."/>
            <person name="Cao Y."/>
            <person name="Gao Q."/>
            <person name="Zheng S."/>
            <person name="Li Y."/>
            <person name="Yu Y."/>
            <person name="Du H."/>
            <person name="Qi M."/>
            <person name="Li Y."/>
            <person name="Yu H."/>
            <person name="Cui Y."/>
            <person name="Wang N."/>
            <person name="Chen C."/>
            <person name="Wu H."/>
            <person name="Zhao Y."/>
            <person name="Zhang J."/>
            <person name="Li Y."/>
            <person name="Zhou W."/>
            <person name="Zhang B."/>
            <person name="Hu W."/>
            <person name="Eijk M."/>
            <person name="Tang J."/>
            <person name="Witsenboer H."/>
            <person name="Zhao S."/>
            <person name="Li Z."/>
            <person name="Zhang A."/>
            <person name="Wang D."/>
            <person name="Liang C."/>
        </authorList>
    </citation>
    <scope>NUCLEOTIDE SEQUENCE [LARGE SCALE GENOMIC DNA]</scope>
    <source>
        <strain evidence="12">cv. G1812</strain>
    </source>
</reference>
<dbReference type="InterPro" id="IPR001611">
    <property type="entry name" value="Leu-rich_rpt"/>
</dbReference>
<evidence type="ECO:0000256" key="10">
    <source>
        <dbReference type="ARBA" id="ARBA00023180"/>
    </source>
</evidence>
<name>A0A8R7PL73_TRIUA</name>
<sequence length="441" mass="48935">MLHLSSGCFVEERAALMDIQSSLMRARSLGVTNSWGEDGDDCCSWERVKCNSTTQRVSHLDLSYIFVTSSHDHWYLNSTVFSALHELEYLDLSNNYPCSLALEGLVVLSKLRYLDFSATTQGGGFPEFLGRIVSLEVLALNGNYMTGALPSTATENLRNLRQLNMSFNSFYGDLPESLFALPTLNLGVNQFSGSLPAYLFALPHLEILNLVSNKLSGALPNEQAFQILKNLRELYLAINQFSGNIPAFVFLLPHIQQLDLSYNCFGGQILINQSSNLPSSFKALQLSGNNLSGRFSFIWLRNLTNLEVIDLSGNSNLVVDGHIPGSIPSFQLKVLLLSGCDLDKNIIAEPHFLRTQRHLEMLDLSNNNLSGSMPSWLFTKESTLQYLNLGNNSLTGSMDPRHTQPYLSTIDIHMNQVTGQLPDNIGSLFPRLSVLNISSNN</sequence>
<dbReference type="SMART" id="SM00369">
    <property type="entry name" value="LRR_TYP"/>
    <property type="match status" value="4"/>
</dbReference>
<dbReference type="Pfam" id="PF00560">
    <property type="entry name" value="LRR_1"/>
    <property type="match status" value="3"/>
</dbReference>
<keyword evidence="10" id="KW-0325">Glycoprotein</keyword>
<dbReference type="EnsemblPlants" id="TuG1812G0200005614.01.T01">
    <property type="protein sequence ID" value="TuG1812G0200005614.01.T01"/>
    <property type="gene ID" value="TuG1812G0200005614.01"/>
</dbReference>
<reference evidence="13" key="1">
    <citation type="journal article" date="2013" name="Nature">
        <title>Draft genome of the wheat A-genome progenitor Triticum urartu.</title>
        <authorList>
            <person name="Ling H.Q."/>
            <person name="Zhao S."/>
            <person name="Liu D."/>
            <person name="Wang J."/>
            <person name="Sun H."/>
            <person name="Zhang C."/>
            <person name="Fan H."/>
            <person name="Li D."/>
            <person name="Dong L."/>
            <person name="Tao Y."/>
            <person name="Gao C."/>
            <person name="Wu H."/>
            <person name="Li Y."/>
            <person name="Cui Y."/>
            <person name="Guo X."/>
            <person name="Zheng S."/>
            <person name="Wang B."/>
            <person name="Yu K."/>
            <person name="Liang Q."/>
            <person name="Yang W."/>
            <person name="Lou X."/>
            <person name="Chen J."/>
            <person name="Feng M."/>
            <person name="Jian J."/>
            <person name="Zhang X."/>
            <person name="Luo G."/>
            <person name="Jiang Y."/>
            <person name="Liu J."/>
            <person name="Wang Z."/>
            <person name="Sha Y."/>
            <person name="Zhang B."/>
            <person name="Wu H."/>
            <person name="Tang D."/>
            <person name="Shen Q."/>
            <person name="Xue P."/>
            <person name="Zou S."/>
            <person name="Wang X."/>
            <person name="Liu X."/>
            <person name="Wang F."/>
            <person name="Yang Y."/>
            <person name="An X."/>
            <person name="Dong Z."/>
            <person name="Zhang K."/>
            <person name="Zhang X."/>
            <person name="Luo M.C."/>
            <person name="Dvorak J."/>
            <person name="Tong Y."/>
            <person name="Wang J."/>
            <person name="Yang H."/>
            <person name="Li Z."/>
            <person name="Wang D."/>
            <person name="Zhang A."/>
            <person name="Wang J."/>
        </authorList>
    </citation>
    <scope>NUCLEOTIDE SEQUENCE</scope>
    <source>
        <strain evidence="13">cv. G1812</strain>
    </source>
</reference>
<evidence type="ECO:0000313" key="12">
    <source>
        <dbReference type="EnsemblPlants" id="TuG1812G0200005614.01.T01"/>
    </source>
</evidence>
<reference evidence="12" key="3">
    <citation type="submission" date="2022-06" db="UniProtKB">
        <authorList>
            <consortium name="EnsemblPlants"/>
        </authorList>
    </citation>
    <scope>IDENTIFICATION</scope>
</reference>
<dbReference type="InterPro" id="IPR003591">
    <property type="entry name" value="Leu-rich_rpt_typical-subtyp"/>
</dbReference>
<protein>
    <recommendedName>
        <fullName evidence="11">Leucine-rich repeat-containing N-terminal plant-type domain-containing protein</fullName>
    </recommendedName>
</protein>
<evidence type="ECO:0000256" key="1">
    <source>
        <dbReference type="ARBA" id="ARBA00004251"/>
    </source>
</evidence>
<dbReference type="Gramene" id="TuG1812G0200005614.01.T01">
    <property type="protein sequence ID" value="TuG1812G0200005614.01.T01"/>
    <property type="gene ID" value="TuG1812G0200005614.01"/>
</dbReference>
<dbReference type="InterPro" id="IPR046956">
    <property type="entry name" value="RLP23-like"/>
</dbReference>
<feature type="domain" description="Leucine-rich repeat-containing N-terminal plant-type" evidence="11">
    <location>
        <begin position="11"/>
        <end position="51"/>
    </location>
</feature>
<evidence type="ECO:0000256" key="3">
    <source>
        <dbReference type="ARBA" id="ARBA00022475"/>
    </source>
</evidence>
<proteinExistence type="inferred from homology"/>
<evidence type="ECO:0000256" key="5">
    <source>
        <dbReference type="ARBA" id="ARBA00022692"/>
    </source>
</evidence>
<keyword evidence="9" id="KW-0472">Membrane</keyword>
<evidence type="ECO:0000256" key="2">
    <source>
        <dbReference type="ARBA" id="ARBA00009592"/>
    </source>
</evidence>
<evidence type="ECO:0000313" key="13">
    <source>
        <dbReference type="Proteomes" id="UP000015106"/>
    </source>
</evidence>
<evidence type="ECO:0000256" key="9">
    <source>
        <dbReference type="ARBA" id="ARBA00023136"/>
    </source>
</evidence>
<dbReference type="SUPFAM" id="SSF52075">
    <property type="entry name" value="Outer arm dynein light chain 1"/>
    <property type="match status" value="1"/>
</dbReference>
<dbReference type="InterPro" id="IPR032675">
    <property type="entry name" value="LRR_dom_sf"/>
</dbReference>
<dbReference type="Proteomes" id="UP000015106">
    <property type="component" value="Chromosome 2"/>
</dbReference>
<keyword evidence="8" id="KW-1133">Transmembrane helix</keyword>
<dbReference type="Gene3D" id="3.80.10.10">
    <property type="entry name" value="Ribonuclease Inhibitor"/>
    <property type="match status" value="3"/>
</dbReference>
<evidence type="ECO:0000256" key="4">
    <source>
        <dbReference type="ARBA" id="ARBA00022614"/>
    </source>
</evidence>
<evidence type="ECO:0000256" key="8">
    <source>
        <dbReference type="ARBA" id="ARBA00022989"/>
    </source>
</evidence>
<keyword evidence="13" id="KW-1185">Reference proteome</keyword>